<dbReference type="InterPro" id="IPR058192">
    <property type="entry name" value="WHD_ROQ1-like"/>
</dbReference>
<evidence type="ECO:0000259" key="6">
    <source>
        <dbReference type="PROSITE" id="PS50104"/>
    </source>
</evidence>
<accession>A0A1S3DVF5</accession>
<keyword evidence="4" id="KW-0520">NAD</keyword>
<dbReference type="InterPro" id="IPR000157">
    <property type="entry name" value="TIR_dom"/>
</dbReference>
<dbReference type="GeneID" id="101491849"/>
<dbReference type="InterPro" id="IPR035897">
    <property type="entry name" value="Toll_tir_struct_dom_sf"/>
</dbReference>
<protein>
    <submittedName>
        <fullName evidence="8">TMV resistance protein N-like</fullName>
    </submittedName>
</protein>
<dbReference type="SUPFAM" id="SSF52540">
    <property type="entry name" value="P-loop containing nucleoside triphosphate hydrolases"/>
    <property type="match status" value="1"/>
</dbReference>
<dbReference type="eggNOG" id="ENOG502R4BG">
    <property type="taxonomic scope" value="Eukaryota"/>
</dbReference>
<dbReference type="PRINTS" id="PR00364">
    <property type="entry name" value="DISEASERSIST"/>
</dbReference>
<dbReference type="RefSeq" id="XP_012567208.1">
    <property type="nucleotide sequence ID" value="XM_012711754.2"/>
</dbReference>
<keyword evidence="2" id="KW-0677">Repeat</keyword>
<dbReference type="Pfam" id="PF23282">
    <property type="entry name" value="WHD_ROQ1"/>
    <property type="match status" value="1"/>
</dbReference>
<evidence type="ECO:0000256" key="2">
    <source>
        <dbReference type="ARBA" id="ARBA00022737"/>
    </source>
</evidence>
<dbReference type="KEGG" id="cam:101491849"/>
<keyword evidence="3" id="KW-0611">Plant defense</keyword>
<dbReference type="InterPro" id="IPR044974">
    <property type="entry name" value="Disease_R_plants"/>
</dbReference>
<name>A0A1S3DVF5_CICAR</name>
<dbReference type="InterPro" id="IPR042197">
    <property type="entry name" value="Apaf_helical"/>
</dbReference>
<evidence type="ECO:0000256" key="5">
    <source>
        <dbReference type="SAM" id="Coils"/>
    </source>
</evidence>
<sequence>MAMESSHSSSSSFSYGFSYHVFISFRGSDTRHGFTGNLYKALMDKGIHTFIDDNDLERGDEITTSLIKTIENSRIFIPVFSINYASSSFCLDELVHIINCFKEKSRSVLPIFYDVDPTDVRYQTGSYGEELTKHEERLQDDKERLKQWKLALNQAANLSGFHFISGQGYEYKFIVEIVECISKKINRIPLHVADYPVGLQSQLQQVKLLLDEESDEKVHVVGLYSTGGMGKSTLAKAIYNFVADQFDGLCFLDNVRDNSTQNNLKHLQEELLLKTIGLDTKLGSVSYGIPIIKERLQRKKILLILDDVDKPEQLQALTGERDWFGHGSRVIITTRDKHLLTSHEIKSTYEVKGLNEKDALELLRWMAFKNNTIHPSYEDILNRVVTYAFGLPLALEVVGSNLYRKDIQEWKSLLDEYERIPNKDIQEILLVSYNNLSEYQQNVFLDIACCFKGYCLKEVENILSAHYGFCMKYQIGLLVDKSLVKTNMFNYVALHNLIEIMGKEIVRKESVIELGERNRLWFYKDIVHVLTENTQLHEAGETAVCFPSIGDEMIPNWFEHQSKGGISFWFRNRIPSFAIFVSTKKEYGCIYPPVELVTLDMRLLVNDYEWKPL</sequence>
<reference evidence="8" key="1">
    <citation type="submission" date="2025-08" db="UniProtKB">
        <authorList>
            <consortium name="RefSeq"/>
        </authorList>
    </citation>
    <scope>IDENTIFICATION</scope>
    <source>
        <tissue evidence="8">Etiolated seedlings</tissue>
    </source>
</reference>
<dbReference type="SMART" id="SM00382">
    <property type="entry name" value="AAA"/>
    <property type="match status" value="1"/>
</dbReference>
<dbReference type="InterPro" id="IPR003593">
    <property type="entry name" value="AAA+_ATPase"/>
</dbReference>
<organism evidence="7 8">
    <name type="scientific">Cicer arietinum</name>
    <name type="common">Chickpea</name>
    <name type="synonym">Garbanzo</name>
    <dbReference type="NCBI Taxonomy" id="3827"/>
    <lineage>
        <taxon>Eukaryota</taxon>
        <taxon>Viridiplantae</taxon>
        <taxon>Streptophyta</taxon>
        <taxon>Embryophyta</taxon>
        <taxon>Tracheophyta</taxon>
        <taxon>Spermatophyta</taxon>
        <taxon>Magnoliopsida</taxon>
        <taxon>eudicotyledons</taxon>
        <taxon>Gunneridae</taxon>
        <taxon>Pentapetalae</taxon>
        <taxon>rosids</taxon>
        <taxon>fabids</taxon>
        <taxon>Fabales</taxon>
        <taxon>Fabaceae</taxon>
        <taxon>Papilionoideae</taxon>
        <taxon>50 kb inversion clade</taxon>
        <taxon>NPAAA clade</taxon>
        <taxon>Hologalegina</taxon>
        <taxon>IRL clade</taxon>
        <taxon>Cicereae</taxon>
        <taxon>Cicer</taxon>
    </lineage>
</organism>
<keyword evidence="1" id="KW-0433">Leucine-rich repeat</keyword>
<dbReference type="Gene3D" id="3.40.50.300">
    <property type="entry name" value="P-loop containing nucleotide triphosphate hydrolases"/>
    <property type="match status" value="1"/>
</dbReference>
<dbReference type="Gene3D" id="1.10.8.430">
    <property type="entry name" value="Helical domain of apoptotic protease-activating factors"/>
    <property type="match status" value="1"/>
</dbReference>
<keyword evidence="5" id="KW-0175">Coiled coil</keyword>
<feature type="domain" description="TIR" evidence="6">
    <location>
        <begin position="17"/>
        <end position="185"/>
    </location>
</feature>
<dbReference type="GO" id="GO:0043531">
    <property type="term" value="F:ADP binding"/>
    <property type="evidence" value="ECO:0007669"/>
    <property type="project" value="InterPro"/>
</dbReference>
<dbReference type="Pfam" id="PF01582">
    <property type="entry name" value="TIR"/>
    <property type="match status" value="1"/>
</dbReference>
<evidence type="ECO:0000256" key="1">
    <source>
        <dbReference type="ARBA" id="ARBA00022614"/>
    </source>
</evidence>
<dbReference type="SUPFAM" id="SSF52200">
    <property type="entry name" value="Toll/Interleukin receptor TIR domain"/>
    <property type="match status" value="1"/>
</dbReference>
<dbReference type="SUPFAM" id="SSF46785">
    <property type="entry name" value="Winged helix' DNA-binding domain"/>
    <property type="match status" value="1"/>
</dbReference>
<dbReference type="InterPro" id="IPR002182">
    <property type="entry name" value="NB-ARC"/>
</dbReference>
<evidence type="ECO:0000313" key="7">
    <source>
        <dbReference type="Proteomes" id="UP000087171"/>
    </source>
</evidence>
<dbReference type="PROSITE" id="PS50104">
    <property type="entry name" value="TIR"/>
    <property type="match status" value="1"/>
</dbReference>
<dbReference type="OrthoDB" id="1357022at2759"/>
<dbReference type="FunFam" id="3.40.50.10140:FF:000007">
    <property type="entry name" value="Disease resistance protein (TIR-NBS-LRR class)"/>
    <property type="match status" value="1"/>
</dbReference>
<evidence type="ECO:0000313" key="8">
    <source>
        <dbReference type="RefSeq" id="XP_012567208.1"/>
    </source>
</evidence>
<gene>
    <name evidence="8" type="primary">LOC101491849</name>
</gene>
<dbReference type="SMART" id="SM00255">
    <property type="entry name" value="TIR"/>
    <property type="match status" value="1"/>
</dbReference>
<dbReference type="InterPro" id="IPR036390">
    <property type="entry name" value="WH_DNA-bd_sf"/>
</dbReference>
<dbReference type="AlphaFoldDB" id="A0A1S3DVF5"/>
<dbReference type="Proteomes" id="UP000087171">
    <property type="component" value="Unplaced"/>
</dbReference>
<keyword evidence="7" id="KW-1185">Reference proteome</keyword>
<dbReference type="PANTHER" id="PTHR11017:SF219">
    <property type="entry name" value="ARCHAEAL ATPASE"/>
    <property type="match status" value="1"/>
</dbReference>
<dbReference type="GO" id="GO:0006952">
    <property type="term" value="P:defense response"/>
    <property type="evidence" value="ECO:0007669"/>
    <property type="project" value="UniProtKB-KW"/>
</dbReference>
<evidence type="ECO:0000256" key="3">
    <source>
        <dbReference type="ARBA" id="ARBA00022821"/>
    </source>
</evidence>
<dbReference type="Gene3D" id="3.40.50.10140">
    <property type="entry name" value="Toll/interleukin-1 receptor homology (TIR) domain"/>
    <property type="match status" value="1"/>
</dbReference>
<dbReference type="InterPro" id="IPR027417">
    <property type="entry name" value="P-loop_NTPase"/>
</dbReference>
<dbReference type="PANTHER" id="PTHR11017">
    <property type="entry name" value="LEUCINE-RICH REPEAT-CONTAINING PROTEIN"/>
    <property type="match status" value="1"/>
</dbReference>
<evidence type="ECO:0000256" key="4">
    <source>
        <dbReference type="ARBA" id="ARBA00023027"/>
    </source>
</evidence>
<feature type="coiled-coil region" evidence="5">
    <location>
        <begin position="131"/>
        <end position="158"/>
    </location>
</feature>
<dbReference type="GO" id="GO:0007165">
    <property type="term" value="P:signal transduction"/>
    <property type="evidence" value="ECO:0007669"/>
    <property type="project" value="InterPro"/>
</dbReference>
<proteinExistence type="predicted"/>
<dbReference type="Pfam" id="PF00931">
    <property type="entry name" value="NB-ARC"/>
    <property type="match status" value="1"/>
</dbReference>